<dbReference type="Proteomes" id="UP000271010">
    <property type="component" value="Unassembled WGS sequence"/>
</dbReference>
<evidence type="ECO:0000313" key="1">
    <source>
        <dbReference type="EMBL" id="RNI27934.1"/>
    </source>
</evidence>
<sequence length="112" mass="12693">MEKKEIRKANGDVCFEAYRLPGNSYICVHWMGVQSLETMVMGGSHLLSMLRELPCRAILNSNQELVGPWDDGAFYLAYKWAPAAASLGLHYFAHVLSPGIFGRRSFEKFKQH</sequence>
<organism evidence="1 2">
    <name type="scientific">Rufibacter immobilis</name>
    <dbReference type="NCBI Taxonomy" id="1348778"/>
    <lineage>
        <taxon>Bacteria</taxon>
        <taxon>Pseudomonadati</taxon>
        <taxon>Bacteroidota</taxon>
        <taxon>Cytophagia</taxon>
        <taxon>Cytophagales</taxon>
        <taxon>Hymenobacteraceae</taxon>
        <taxon>Rufibacter</taxon>
    </lineage>
</organism>
<reference evidence="1 2" key="1">
    <citation type="submission" date="2018-11" db="EMBL/GenBank/DDBJ databases">
        <title>Rufibacter latericius sp. nov., isolated from water in Baiyang Lake.</title>
        <authorList>
            <person name="Yang Y."/>
        </authorList>
    </citation>
    <scope>NUCLEOTIDE SEQUENCE [LARGE SCALE GENOMIC DNA]</scope>
    <source>
        <strain evidence="1 2">MCC P1</strain>
    </source>
</reference>
<accession>A0A3M9MQW9</accession>
<gene>
    <name evidence="1" type="ORF">EFA69_17760</name>
</gene>
<dbReference type="AlphaFoldDB" id="A0A3M9MQW9"/>
<dbReference type="EMBL" id="RJJE01000017">
    <property type="protein sequence ID" value="RNI27934.1"/>
    <property type="molecule type" value="Genomic_DNA"/>
</dbReference>
<evidence type="ECO:0000313" key="2">
    <source>
        <dbReference type="Proteomes" id="UP000271010"/>
    </source>
</evidence>
<name>A0A3M9MQW9_9BACT</name>
<comment type="caution">
    <text evidence="1">The sequence shown here is derived from an EMBL/GenBank/DDBJ whole genome shotgun (WGS) entry which is preliminary data.</text>
</comment>
<protein>
    <submittedName>
        <fullName evidence="1">Uncharacterized protein</fullName>
    </submittedName>
</protein>
<dbReference type="OrthoDB" id="882485at2"/>
<proteinExistence type="predicted"/>
<keyword evidence="2" id="KW-1185">Reference proteome</keyword>
<dbReference type="RefSeq" id="WP_123134401.1">
    <property type="nucleotide sequence ID" value="NZ_RJJE01000017.1"/>
</dbReference>